<dbReference type="RefSeq" id="WP_109677128.1">
    <property type="nucleotide sequence ID" value="NZ_QGDT01000013.1"/>
</dbReference>
<evidence type="ECO:0000313" key="2">
    <source>
        <dbReference type="EMBL" id="PWJ55628.1"/>
    </source>
</evidence>
<organism evidence="2 3">
    <name type="scientific">Dyadobacter jejuensis</name>
    <dbReference type="NCBI Taxonomy" id="1082580"/>
    <lineage>
        <taxon>Bacteria</taxon>
        <taxon>Pseudomonadati</taxon>
        <taxon>Bacteroidota</taxon>
        <taxon>Cytophagia</taxon>
        <taxon>Cytophagales</taxon>
        <taxon>Spirosomataceae</taxon>
        <taxon>Dyadobacter</taxon>
    </lineage>
</organism>
<sequence length="127" mass="15067">MKEIVDIEARKPIWLALSDFYLDTELHESCFRHLALKILESPYSFEKIREIDQYEVFPVLQPNLMSSAGEWAGFDKEWLIHRITESLAKRKWYTKILVENLYPTFKGIGSGNWKSLEEIYWEVKSGH</sequence>
<proteinExistence type="predicted"/>
<comment type="caution">
    <text evidence="2">The sequence shown here is derived from an EMBL/GenBank/DDBJ whole genome shotgun (WGS) entry which is preliminary data.</text>
</comment>
<evidence type="ECO:0000313" key="3">
    <source>
        <dbReference type="Proteomes" id="UP000245880"/>
    </source>
</evidence>
<dbReference type="AlphaFoldDB" id="A0A316AEC8"/>
<reference evidence="2 3" key="1">
    <citation type="submission" date="2018-03" db="EMBL/GenBank/DDBJ databases">
        <title>Genomic Encyclopedia of Archaeal and Bacterial Type Strains, Phase II (KMG-II): from individual species to whole genera.</title>
        <authorList>
            <person name="Goeker M."/>
        </authorList>
    </citation>
    <scope>NUCLEOTIDE SEQUENCE [LARGE SCALE GENOMIC DNA]</scope>
    <source>
        <strain evidence="2 3">DSM 100346</strain>
    </source>
</reference>
<dbReference type="Proteomes" id="UP000245880">
    <property type="component" value="Unassembled WGS sequence"/>
</dbReference>
<dbReference type="InterPro" id="IPR055507">
    <property type="entry name" value="DUF7079"/>
</dbReference>
<dbReference type="Pfam" id="PF23296">
    <property type="entry name" value="DUF7079"/>
    <property type="match status" value="1"/>
</dbReference>
<dbReference type="OrthoDB" id="8684941at2"/>
<protein>
    <recommendedName>
        <fullName evidence="1">DUF7079 domain-containing protein</fullName>
    </recommendedName>
</protein>
<accession>A0A316AEC8</accession>
<evidence type="ECO:0000259" key="1">
    <source>
        <dbReference type="Pfam" id="PF23296"/>
    </source>
</evidence>
<keyword evidence="3" id="KW-1185">Reference proteome</keyword>
<feature type="domain" description="DUF7079" evidence="1">
    <location>
        <begin position="8"/>
        <end position="118"/>
    </location>
</feature>
<gene>
    <name evidence="2" type="ORF">CLV98_113104</name>
</gene>
<name>A0A316AEC8_9BACT</name>
<dbReference type="EMBL" id="QGDT01000013">
    <property type="protein sequence ID" value="PWJ55628.1"/>
    <property type="molecule type" value="Genomic_DNA"/>
</dbReference>